<dbReference type="Proteomes" id="UP000017998">
    <property type="component" value="Unassembled WGS sequence"/>
</dbReference>
<organism evidence="3 4">
    <name type="scientific">[Ruminococcus] torques CAG:61</name>
    <dbReference type="NCBI Taxonomy" id="1263108"/>
    <lineage>
        <taxon>Bacteria</taxon>
        <taxon>Bacillati</taxon>
        <taxon>Bacillota</taxon>
        <taxon>Clostridia</taxon>
        <taxon>Lachnospirales</taxon>
        <taxon>Lachnospiraceae</taxon>
        <taxon>Mediterraneibacter</taxon>
    </lineage>
</organism>
<feature type="domain" description="Resolvase/invertase-type recombinase catalytic" evidence="1">
    <location>
        <begin position="20"/>
        <end position="168"/>
    </location>
</feature>
<reference evidence="3" key="1">
    <citation type="submission" date="2012-11" db="EMBL/GenBank/DDBJ databases">
        <title>Dependencies among metagenomic species, viruses, plasmids and units of genetic variation.</title>
        <authorList>
            <person name="Nielsen H.B."/>
            <person name="Almeida M."/>
            <person name="Juncker A.S."/>
            <person name="Rasmussen S."/>
            <person name="Li J."/>
            <person name="Sunagawa S."/>
            <person name="Plichta D."/>
            <person name="Gautier L."/>
            <person name="Le Chatelier E."/>
            <person name="Peletier E."/>
            <person name="Bonde I."/>
            <person name="Nielsen T."/>
            <person name="Manichanh C."/>
            <person name="Arumugam M."/>
            <person name="Batto J."/>
            <person name="Santos M.B.Q.D."/>
            <person name="Blom N."/>
            <person name="Borruel N."/>
            <person name="Burgdorf K.S."/>
            <person name="Boumezbeur F."/>
            <person name="Casellas F."/>
            <person name="Dore J."/>
            <person name="Guarner F."/>
            <person name="Hansen T."/>
            <person name="Hildebrand F."/>
            <person name="Kaas R.S."/>
            <person name="Kennedy S."/>
            <person name="Kristiansen K."/>
            <person name="Kultima J.R."/>
            <person name="Leonard P."/>
            <person name="Levenez F."/>
            <person name="Lund O."/>
            <person name="Moumen B."/>
            <person name="Le Paslier D."/>
            <person name="Pons N."/>
            <person name="Pedersen O."/>
            <person name="Prifti E."/>
            <person name="Qin J."/>
            <person name="Raes J."/>
            <person name="Tap J."/>
            <person name="Tims S."/>
            <person name="Ussery D.W."/>
            <person name="Yamada T."/>
            <person name="MetaHit consortium"/>
            <person name="Renault P."/>
            <person name="Sicheritz-Ponten T."/>
            <person name="Bork P."/>
            <person name="Wang J."/>
            <person name="Brunak S."/>
            <person name="Ehrlich S.D."/>
        </authorList>
    </citation>
    <scope>NUCLEOTIDE SEQUENCE [LARGE SCALE GENOMIC DNA]</scope>
</reference>
<dbReference type="PANTHER" id="PTHR30461:SF23">
    <property type="entry name" value="DNA RECOMBINASE-RELATED"/>
    <property type="match status" value="1"/>
</dbReference>
<dbReference type="Pfam" id="PF13408">
    <property type="entry name" value="Zn_ribbon_recom"/>
    <property type="match status" value="1"/>
</dbReference>
<dbReference type="PROSITE" id="PS51737">
    <property type="entry name" value="RECOMBINASE_DNA_BIND"/>
    <property type="match status" value="1"/>
</dbReference>
<dbReference type="PANTHER" id="PTHR30461">
    <property type="entry name" value="DNA-INVERTASE FROM LAMBDOID PROPHAGE"/>
    <property type="match status" value="1"/>
</dbReference>
<gene>
    <name evidence="3" type="ORF">BN734_01595</name>
</gene>
<dbReference type="Pfam" id="PF07508">
    <property type="entry name" value="Recombinase"/>
    <property type="match status" value="1"/>
</dbReference>
<dbReference type="SUPFAM" id="SSF53041">
    <property type="entry name" value="Resolvase-like"/>
    <property type="match status" value="1"/>
</dbReference>
<dbReference type="FunFam" id="3.90.1750.20:FF:000007">
    <property type="entry name" value="Site-specific recombinase"/>
    <property type="match status" value="1"/>
</dbReference>
<feature type="domain" description="Recombinase" evidence="2">
    <location>
        <begin position="176"/>
        <end position="298"/>
    </location>
</feature>
<dbReference type="Gene3D" id="3.90.1750.20">
    <property type="entry name" value="Putative Large Serine Recombinase, Chain B, Domain 2"/>
    <property type="match status" value="1"/>
</dbReference>
<evidence type="ECO:0008006" key="5">
    <source>
        <dbReference type="Google" id="ProtNLM"/>
    </source>
</evidence>
<dbReference type="AlphaFoldDB" id="R5QU51"/>
<proteinExistence type="predicted"/>
<dbReference type="InterPro" id="IPR011109">
    <property type="entry name" value="DNA_bind_recombinase_dom"/>
</dbReference>
<evidence type="ECO:0000313" key="3">
    <source>
        <dbReference type="EMBL" id="CCZ25781.1"/>
    </source>
</evidence>
<dbReference type="Pfam" id="PF00239">
    <property type="entry name" value="Resolvase"/>
    <property type="match status" value="1"/>
</dbReference>
<accession>R5QU51</accession>
<evidence type="ECO:0000259" key="1">
    <source>
        <dbReference type="PROSITE" id="PS51736"/>
    </source>
</evidence>
<dbReference type="InterPro" id="IPR050639">
    <property type="entry name" value="SSR_resolvase"/>
</dbReference>
<dbReference type="PROSITE" id="PS51736">
    <property type="entry name" value="RECOMBINASES_3"/>
    <property type="match status" value="1"/>
</dbReference>
<dbReference type="RefSeq" id="WP_022003218.1">
    <property type="nucleotide sequence ID" value="NZ_HF995170.1"/>
</dbReference>
<dbReference type="EMBL" id="CAZS010000050">
    <property type="protein sequence ID" value="CCZ25781.1"/>
    <property type="molecule type" value="Genomic_DNA"/>
</dbReference>
<dbReference type="Gene3D" id="3.40.50.1390">
    <property type="entry name" value="Resolvase, N-terminal catalytic domain"/>
    <property type="match status" value="1"/>
</dbReference>
<evidence type="ECO:0000259" key="2">
    <source>
        <dbReference type="PROSITE" id="PS51737"/>
    </source>
</evidence>
<protein>
    <recommendedName>
        <fullName evidence="5">Resolvase N-terminal domain protein</fullName>
    </recommendedName>
</protein>
<dbReference type="InterPro" id="IPR038109">
    <property type="entry name" value="DNA_bind_recomb_sf"/>
</dbReference>
<dbReference type="GO" id="GO:0003677">
    <property type="term" value="F:DNA binding"/>
    <property type="evidence" value="ECO:0007669"/>
    <property type="project" value="InterPro"/>
</dbReference>
<dbReference type="CDD" id="cd00338">
    <property type="entry name" value="Ser_Recombinase"/>
    <property type="match status" value="1"/>
</dbReference>
<dbReference type="InterPro" id="IPR025827">
    <property type="entry name" value="Zn_ribbon_recom_dom"/>
</dbReference>
<dbReference type="InterPro" id="IPR036162">
    <property type="entry name" value="Resolvase-like_N_sf"/>
</dbReference>
<dbReference type="InterPro" id="IPR006119">
    <property type="entry name" value="Resolv_N"/>
</dbReference>
<evidence type="ECO:0000313" key="4">
    <source>
        <dbReference type="Proteomes" id="UP000017998"/>
    </source>
</evidence>
<name>R5QU51_9FIRM</name>
<sequence>MARITKIEATKDFIGKKKTRVAAYARVSTRSDEQLLSLETQKEHYDNFISANSEWEYAGLYYDEGVSGTKVEKRDGLLALLKDCEDGKIDRVITKSISRFSRNTAECLEMVRSLARLNIYLYFEKENIDTEHMSSELMLSILSSIAESESRSISQNSKWSIKHRFEEGTFIISYPPYGYDNQDGKMVIVPEEAAVVRDIFDMTINGMGTYVIAKALNDRGLQSKKGAKWHPSTVRGILQNEKYTGDVIFQKTYTDDNFNRHNNYGEKNMYLCKNHHEPIISHEIFNKAAAVIEQRAKEKSIEAGIGKYQRLYAFSGKIICGECGATFKRRQHYKPSGDYVAWCCNTHITDKDACSMMYILDEDIKTAFLRMIRKQQTAHTQVLKPFVAGLKGTNNKERLHQVLALEEQIEKNAEQITVLTNLMSSGYIEPEIFHAEKNQLTLEADRLTREKQLISKSINGDLAHLDEAQKLLQFVSKKAEITEFEDEMFLEYVDTMTVHTRDEITFNLKCGLNLTERLVGA</sequence>
<dbReference type="SMART" id="SM00857">
    <property type="entry name" value="Resolvase"/>
    <property type="match status" value="1"/>
</dbReference>
<dbReference type="GO" id="GO:0000150">
    <property type="term" value="F:DNA strand exchange activity"/>
    <property type="evidence" value="ECO:0007669"/>
    <property type="project" value="InterPro"/>
</dbReference>
<comment type="caution">
    <text evidence="3">The sequence shown here is derived from an EMBL/GenBank/DDBJ whole genome shotgun (WGS) entry which is preliminary data.</text>
</comment>